<protein>
    <submittedName>
        <fullName evidence="1">Unannotated protein</fullName>
    </submittedName>
</protein>
<accession>A0A6J6RK63</accession>
<evidence type="ECO:0000313" key="1">
    <source>
        <dbReference type="EMBL" id="CAB4721695.1"/>
    </source>
</evidence>
<reference evidence="1" key="1">
    <citation type="submission" date="2020-05" db="EMBL/GenBank/DDBJ databases">
        <authorList>
            <person name="Chiriac C."/>
            <person name="Salcher M."/>
            <person name="Ghai R."/>
            <person name="Kavagutti S V."/>
        </authorList>
    </citation>
    <scope>NUCLEOTIDE SEQUENCE</scope>
</reference>
<proteinExistence type="predicted"/>
<name>A0A6J6RK63_9ZZZZ</name>
<sequence>MLQFACLRNNARVSRKDTRDIGVNLTTISTKRCRQSNCRGVRSTTTKGGDFFVGTDALEASDDTDLALGQCLTHTIALHFKNLGFGVHGVGNDADLAARETDGVNTHAGKSHTYQSHRDALTSGEQHVEFAIWLDR</sequence>
<dbReference type="AlphaFoldDB" id="A0A6J6RK63"/>
<organism evidence="1">
    <name type="scientific">freshwater metagenome</name>
    <dbReference type="NCBI Taxonomy" id="449393"/>
    <lineage>
        <taxon>unclassified sequences</taxon>
        <taxon>metagenomes</taxon>
        <taxon>ecological metagenomes</taxon>
    </lineage>
</organism>
<dbReference type="EMBL" id="CAEZYH010000042">
    <property type="protein sequence ID" value="CAB4721695.1"/>
    <property type="molecule type" value="Genomic_DNA"/>
</dbReference>
<gene>
    <name evidence="1" type="ORF">UFOPK2658_01075</name>
</gene>